<dbReference type="RefSeq" id="WP_123233756.1">
    <property type="nucleotide sequence ID" value="NZ_RJSG01000002.1"/>
</dbReference>
<dbReference type="EMBL" id="RJSG01000002">
    <property type="protein sequence ID" value="RNL79254.1"/>
    <property type="molecule type" value="Genomic_DNA"/>
</dbReference>
<feature type="transmembrane region" description="Helical" evidence="1">
    <location>
        <begin position="37"/>
        <end position="60"/>
    </location>
</feature>
<name>A0A3N0DUD5_9ACTN</name>
<keyword evidence="3" id="KW-1185">Reference proteome</keyword>
<evidence type="ECO:0000313" key="3">
    <source>
        <dbReference type="Proteomes" id="UP000277094"/>
    </source>
</evidence>
<dbReference type="PROSITE" id="PS51257">
    <property type="entry name" value="PROKAR_LIPOPROTEIN"/>
    <property type="match status" value="1"/>
</dbReference>
<dbReference type="OrthoDB" id="4640879at2"/>
<gene>
    <name evidence="2" type="ORF">EFL95_09580</name>
</gene>
<reference evidence="2 3" key="1">
    <citation type="submission" date="2018-11" db="EMBL/GenBank/DDBJ databases">
        <authorList>
            <person name="Li F."/>
        </authorList>
    </citation>
    <scope>NUCLEOTIDE SEQUENCE [LARGE SCALE GENOMIC DNA]</scope>
    <source>
        <strain evidence="2 3">KIS18-7</strain>
    </source>
</reference>
<evidence type="ECO:0000256" key="1">
    <source>
        <dbReference type="SAM" id="Phobius"/>
    </source>
</evidence>
<accession>A0A3N0DUD5</accession>
<dbReference type="AlphaFoldDB" id="A0A3N0DUD5"/>
<organism evidence="2 3">
    <name type="scientific">Nocardioides marmorisolisilvae</name>
    <dbReference type="NCBI Taxonomy" id="1542737"/>
    <lineage>
        <taxon>Bacteria</taxon>
        <taxon>Bacillati</taxon>
        <taxon>Actinomycetota</taxon>
        <taxon>Actinomycetes</taxon>
        <taxon>Propionibacteriales</taxon>
        <taxon>Nocardioidaceae</taxon>
        <taxon>Nocardioides</taxon>
    </lineage>
</organism>
<proteinExistence type="predicted"/>
<evidence type="ECO:0000313" key="2">
    <source>
        <dbReference type="EMBL" id="RNL79254.1"/>
    </source>
</evidence>
<comment type="caution">
    <text evidence="2">The sequence shown here is derived from an EMBL/GenBank/DDBJ whole genome shotgun (WGS) entry which is preliminary data.</text>
</comment>
<protein>
    <submittedName>
        <fullName evidence="2">Uncharacterized protein</fullName>
    </submittedName>
</protein>
<keyword evidence="1" id="KW-0472">Membrane</keyword>
<keyword evidence="1" id="KW-1133">Transmembrane helix</keyword>
<dbReference type="Proteomes" id="UP000277094">
    <property type="component" value="Unassembled WGS sequence"/>
</dbReference>
<keyword evidence="1" id="KW-0812">Transmembrane</keyword>
<sequence length="69" mass="6951">MKGSLITPLGLVMVLVGCVWFAQGIGWLHGSSMTDETLWAVVGPVVAAVGAIIAGVGLTATARKRSGDG</sequence>